<evidence type="ECO:0000313" key="2">
    <source>
        <dbReference type="WBParaSite" id="PgR012_g060_t01"/>
    </source>
</evidence>
<keyword evidence="1" id="KW-1185">Reference proteome</keyword>
<proteinExistence type="predicted"/>
<sequence length="109" mass="12845">MQFDRRSLICSEHRNDVWPTRYQLAQRFKPVFPSLQHLHQSLIIHVNNNNCVNSLVSKPTTPKKSSLMFTSKAFKISVSIKFTICLVQYLRIIGLRYFRITRKIAFFAN</sequence>
<organism evidence="1 2">
    <name type="scientific">Parascaris univalens</name>
    <name type="common">Nematode worm</name>
    <dbReference type="NCBI Taxonomy" id="6257"/>
    <lineage>
        <taxon>Eukaryota</taxon>
        <taxon>Metazoa</taxon>
        <taxon>Ecdysozoa</taxon>
        <taxon>Nematoda</taxon>
        <taxon>Chromadorea</taxon>
        <taxon>Rhabditida</taxon>
        <taxon>Spirurina</taxon>
        <taxon>Ascaridomorpha</taxon>
        <taxon>Ascaridoidea</taxon>
        <taxon>Ascarididae</taxon>
        <taxon>Parascaris</taxon>
    </lineage>
</organism>
<protein>
    <submittedName>
        <fullName evidence="2">Uncharacterized protein</fullName>
    </submittedName>
</protein>
<reference evidence="2" key="1">
    <citation type="submission" date="2022-11" db="UniProtKB">
        <authorList>
            <consortium name="WormBaseParasite"/>
        </authorList>
    </citation>
    <scope>IDENTIFICATION</scope>
</reference>
<accession>A0A915AQX4</accession>
<dbReference type="AlphaFoldDB" id="A0A915AQX4"/>
<name>A0A915AQX4_PARUN</name>
<dbReference type="WBParaSite" id="PgR012_g060_t01">
    <property type="protein sequence ID" value="PgR012_g060_t01"/>
    <property type="gene ID" value="PgR012_g060"/>
</dbReference>
<evidence type="ECO:0000313" key="1">
    <source>
        <dbReference type="Proteomes" id="UP000887569"/>
    </source>
</evidence>
<dbReference type="Proteomes" id="UP000887569">
    <property type="component" value="Unplaced"/>
</dbReference>